<dbReference type="InterPro" id="IPR008152">
    <property type="entry name" value="Clathrin_a/b/g-adaptin_app_Ig"/>
</dbReference>
<dbReference type="EMBL" id="JAJSOF020000031">
    <property type="protein sequence ID" value="KAJ4431745.1"/>
    <property type="molecule type" value="Genomic_DNA"/>
</dbReference>
<evidence type="ECO:0000256" key="4">
    <source>
        <dbReference type="ARBA" id="ARBA00022927"/>
    </source>
</evidence>
<comment type="caution">
    <text evidence="8">The sequence shown here is derived from an EMBL/GenBank/DDBJ whole genome shotgun (WGS) entry which is preliminary data.</text>
</comment>
<keyword evidence="9" id="KW-1185">Reference proteome</keyword>
<dbReference type="InterPro" id="IPR013041">
    <property type="entry name" value="Clathrin_app_Ig-like_sf"/>
</dbReference>
<dbReference type="PROSITE" id="PS50180">
    <property type="entry name" value="GAE"/>
    <property type="match status" value="1"/>
</dbReference>
<keyword evidence="4" id="KW-0653">Protein transport</keyword>
<evidence type="ECO:0000259" key="7">
    <source>
        <dbReference type="PROSITE" id="PS50180"/>
    </source>
</evidence>
<feature type="domain" description="GAE" evidence="7">
    <location>
        <begin position="258"/>
        <end position="347"/>
    </location>
</feature>
<name>A0ABQ8SDI3_PERAM</name>
<dbReference type="SUPFAM" id="SSF49348">
    <property type="entry name" value="Clathrin adaptor appendage domain"/>
    <property type="match status" value="1"/>
</dbReference>
<sequence>MRITVPPSTVHSGAALESLLCAGKFKVGYFLDRPRMCLQQNGHNANFTLGFHVFLDSVFPGSCIVLKLSTKCVDGSGVVWTACSKIRQIIDTFGSHLHIELQQRGVEFSQLFRKYEHLRPALLERMPPMETARPAGAGNPSAMTNGETEDMDAAGDEGNLLEGRKGFNESETQDSNALLVLLGGADTGETEATRQTESSKPASTDNQDLLDLLGGLDLSTSNPAPVTTIQNNNNILFNTNQSSNFLVDGLLNSDPVVNSLPNITAYEKNGLKIIFSLERLPDNPNTTVITMSAMNETPNPLSEFLFQAAVPKTFQLQMLPPSGTVVAPAGQVTQVLRITNPNRVCMK</sequence>
<accession>A0ABQ8SDI3</accession>
<evidence type="ECO:0000256" key="1">
    <source>
        <dbReference type="ARBA" id="ARBA00004308"/>
    </source>
</evidence>
<gene>
    <name evidence="8" type="ORF">ANN_20349</name>
</gene>
<dbReference type="SMART" id="SM00809">
    <property type="entry name" value="Alpha_adaptinC2"/>
    <property type="match status" value="1"/>
</dbReference>
<dbReference type="InterPro" id="IPR011989">
    <property type="entry name" value="ARM-like"/>
</dbReference>
<reference evidence="8 9" key="1">
    <citation type="journal article" date="2022" name="Allergy">
        <title>Genome assembly and annotation of Periplaneta americana reveal a comprehensive cockroach allergen profile.</title>
        <authorList>
            <person name="Wang L."/>
            <person name="Xiong Q."/>
            <person name="Saelim N."/>
            <person name="Wang L."/>
            <person name="Nong W."/>
            <person name="Wan A.T."/>
            <person name="Shi M."/>
            <person name="Liu X."/>
            <person name="Cao Q."/>
            <person name="Hui J.H.L."/>
            <person name="Sookrung N."/>
            <person name="Leung T.F."/>
            <person name="Tungtrongchitr A."/>
            <person name="Tsui S.K.W."/>
        </authorList>
    </citation>
    <scope>NUCLEOTIDE SEQUENCE [LARGE SCALE GENOMIC DNA]</scope>
    <source>
        <strain evidence="8">PWHHKU_190912</strain>
    </source>
</reference>
<evidence type="ECO:0000313" key="8">
    <source>
        <dbReference type="EMBL" id="KAJ4431745.1"/>
    </source>
</evidence>
<evidence type="ECO:0000256" key="5">
    <source>
        <dbReference type="ARBA" id="ARBA00023034"/>
    </source>
</evidence>
<evidence type="ECO:0000313" key="9">
    <source>
        <dbReference type="Proteomes" id="UP001148838"/>
    </source>
</evidence>
<evidence type="ECO:0000256" key="2">
    <source>
        <dbReference type="ARBA" id="ARBA00004555"/>
    </source>
</evidence>
<proteinExistence type="predicted"/>
<evidence type="ECO:0000256" key="6">
    <source>
        <dbReference type="ARBA" id="ARBA00023136"/>
    </source>
</evidence>
<dbReference type="PANTHER" id="PTHR22780">
    <property type="entry name" value="ADAPTIN, ALPHA/GAMMA/EPSILON"/>
    <property type="match status" value="1"/>
</dbReference>
<keyword evidence="5" id="KW-0333">Golgi apparatus</keyword>
<keyword evidence="3" id="KW-0813">Transport</keyword>
<comment type="subcellular location">
    <subcellularLocation>
        <location evidence="1">Endomembrane system</location>
    </subcellularLocation>
    <subcellularLocation>
        <location evidence="2">Golgi apparatus</location>
    </subcellularLocation>
</comment>
<dbReference type="InterPro" id="IPR050840">
    <property type="entry name" value="Adaptor_Complx_Large_Subunit"/>
</dbReference>
<dbReference type="InterPro" id="IPR008153">
    <property type="entry name" value="GAE_dom"/>
</dbReference>
<dbReference type="Pfam" id="PF02883">
    <property type="entry name" value="Alpha_adaptinC2"/>
    <property type="match status" value="1"/>
</dbReference>
<dbReference type="Proteomes" id="UP001148838">
    <property type="component" value="Unassembled WGS sequence"/>
</dbReference>
<dbReference type="Gene3D" id="2.60.40.1230">
    <property type="match status" value="1"/>
</dbReference>
<dbReference type="Gene3D" id="1.25.10.10">
    <property type="entry name" value="Leucine-rich Repeat Variant"/>
    <property type="match status" value="1"/>
</dbReference>
<protein>
    <recommendedName>
        <fullName evidence="7">GAE domain-containing protein</fullName>
    </recommendedName>
</protein>
<organism evidence="8 9">
    <name type="scientific">Periplaneta americana</name>
    <name type="common">American cockroach</name>
    <name type="synonym">Blatta americana</name>
    <dbReference type="NCBI Taxonomy" id="6978"/>
    <lineage>
        <taxon>Eukaryota</taxon>
        <taxon>Metazoa</taxon>
        <taxon>Ecdysozoa</taxon>
        <taxon>Arthropoda</taxon>
        <taxon>Hexapoda</taxon>
        <taxon>Insecta</taxon>
        <taxon>Pterygota</taxon>
        <taxon>Neoptera</taxon>
        <taxon>Polyneoptera</taxon>
        <taxon>Dictyoptera</taxon>
        <taxon>Blattodea</taxon>
        <taxon>Blattoidea</taxon>
        <taxon>Blattidae</taxon>
        <taxon>Blattinae</taxon>
        <taxon>Periplaneta</taxon>
    </lineage>
</organism>
<evidence type="ECO:0000256" key="3">
    <source>
        <dbReference type="ARBA" id="ARBA00022448"/>
    </source>
</evidence>
<keyword evidence="6" id="KW-0472">Membrane</keyword>